<feature type="transmembrane region" description="Helical" evidence="6">
    <location>
        <begin position="335"/>
        <end position="366"/>
    </location>
</feature>
<keyword evidence="2" id="KW-1003">Cell membrane</keyword>
<evidence type="ECO:0000256" key="6">
    <source>
        <dbReference type="SAM" id="Phobius"/>
    </source>
</evidence>
<evidence type="ECO:0000313" key="10">
    <source>
        <dbReference type="Proteomes" id="UP000644693"/>
    </source>
</evidence>
<organism evidence="9 10">
    <name type="scientific">Parahalioglobus pacificus</name>
    <dbReference type="NCBI Taxonomy" id="930806"/>
    <lineage>
        <taxon>Bacteria</taxon>
        <taxon>Pseudomonadati</taxon>
        <taxon>Pseudomonadota</taxon>
        <taxon>Gammaproteobacteria</taxon>
        <taxon>Cellvibrionales</taxon>
        <taxon>Halieaceae</taxon>
        <taxon>Parahalioglobus</taxon>
    </lineage>
</organism>
<keyword evidence="10" id="KW-1185">Reference proteome</keyword>
<feature type="domain" description="MacB-like periplasmic core" evidence="8">
    <location>
        <begin position="20"/>
        <end position="208"/>
    </location>
</feature>
<name>A0A918XNN6_9GAMM</name>
<reference evidence="9" key="1">
    <citation type="journal article" date="2014" name="Int. J. Syst. Evol. Microbiol.">
        <title>Complete genome sequence of Corynebacterium casei LMG S-19264T (=DSM 44701T), isolated from a smear-ripened cheese.</title>
        <authorList>
            <consortium name="US DOE Joint Genome Institute (JGI-PGF)"/>
            <person name="Walter F."/>
            <person name="Albersmeier A."/>
            <person name="Kalinowski J."/>
            <person name="Ruckert C."/>
        </authorList>
    </citation>
    <scope>NUCLEOTIDE SEQUENCE</scope>
    <source>
        <strain evidence="9">KCTC 23430</strain>
    </source>
</reference>
<dbReference type="Pfam" id="PF12704">
    <property type="entry name" value="MacB_PCD"/>
    <property type="match status" value="1"/>
</dbReference>
<dbReference type="InterPro" id="IPR003838">
    <property type="entry name" value="ABC3_permease_C"/>
</dbReference>
<dbReference type="RefSeq" id="WP_308428853.1">
    <property type="nucleotide sequence ID" value="NZ_BMYM01000004.1"/>
</dbReference>
<reference evidence="9" key="2">
    <citation type="submission" date="2020-09" db="EMBL/GenBank/DDBJ databases">
        <authorList>
            <person name="Sun Q."/>
            <person name="Kim S."/>
        </authorList>
    </citation>
    <scope>NUCLEOTIDE SEQUENCE</scope>
    <source>
        <strain evidence="9">KCTC 23430</strain>
    </source>
</reference>
<accession>A0A918XNN6</accession>
<evidence type="ECO:0000256" key="1">
    <source>
        <dbReference type="ARBA" id="ARBA00004651"/>
    </source>
</evidence>
<dbReference type="PANTHER" id="PTHR43738">
    <property type="entry name" value="ABC TRANSPORTER, MEMBRANE PROTEIN"/>
    <property type="match status" value="1"/>
</dbReference>
<comment type="caution">
    <text evidence="9">The sequence shown here is derived from an EMBL/GenBank/DDBJ whole genome shotgun (WGS) entry which is preliminary data.</text>
</comment>
<evidence type="ECO:0000256" key="4">
    <source>
        <dbReference type="ARBA" id="ARBA00022989"/>
    </source>
</evidence>
<dbReference type="Proteomes" id="UP000644693">
    <property type="component" value="Unassembled WGS sequence"/>
</dbReference>
<evidence type="ECO:0000259" key="8">
    <source>
        <dbReference type="Pfam" id="PF12704"/>
    </source>
</evidence>
<evidence type="ECO:0000259" key="7">
    <source>
        <dbReference type="Pfam" id="PF02687"/>
    </source>
</evidence>
<dbReference type="Pfam" id="PF02687">
    <property type="entry name" value="FtsX"/>
    <property type="match status" value="1"/>
</dbReference>
<dbReference type="GO" id="GO:0005886">
    <property type="term" value="C:plasma membrane"/>
    <property type="evidence" value="ECO:0007669"/>
    <property type="project" value="UniProtKB-SubCell"/>
</dbReference>
<evidence type="ECO:0000256" key="2">
    <source>
        <dbReference type="ARBA" id="ARBA00022475"/>
    </source>
</evidence>
<evidence type="ECO:0000256" key="5">
    <source>
        <dbReference type="ARBA" id="ARBA00023136"/>
    </source>
</evidence>
<dbReference type="InterPro" id="IPR051125">
    <property type="entry name" value="ABC-4/HrtB_transporter"/>
</dbReference>
<evidence type="ECO:0000313" key="9">
    <source>
        <dbReference type="EMBL" id="GHD39185.1"/>
    </source>
</evidence>
<sequence length="418" mass="44381">MPMFLRLAVKSLLNRRGSVLMSLLAISVAIFVLLGIEHIRQQARTSFASTVSGVDLIVGAKTGSTNLLLYSVFRIGAPTDNISWQAYQAISSNQSVAWSIPISLGDSHKGYRVIGTTDSFFEHFSYGKQRSLSLASGKLFEGTFDAVLGAEVAQSLGYEVGQEIVLAHGVAATSFTLHENRPFTVVGILAPTGTPVDKSVHVPLDGIEAMHATGGPAFGASPVVPGGGAGGQARATSEPASITAFMLGLHSRLSTFKLQREINSYPSEPLLAILPGVALAELWQMMGMFENVLRLISALVLLAAVLGLGAVLLASIRERRHEINLLRVLGAPPYYLFLLIELEALLVCLAGVVLGVSALSFGLILVEEALFTRFGLYLDPSAFTPESVKIVALVAGAALLIAAIPAFRVYSEAKLNEH</sequence>
<keyword evidence="4 6" id="KW-1133">Transmembrane helix</keyword>
<keyword evidence="3 6" id="KW-0812">Transmembrane</keyword>
<dbReference type="AlphaFoldDB" id="A0A918XNN6"/>
<dbReference type="EMBL" id="BMYM01000004">
    <property type="protein sequence ID" value="GHD39185.1"/>
    <property type="molecule type" value="Genomic_DNA"/>
</dbReference>
<dbReference type="InterPro" id="IPR025857">
    <property type="entry name" value="MacB_PCD"/>
</dbReference>
<gene>
    <name evidence="9" type="ORF">GCM10007053_30480</name>
</gene>
<comment type="subcellular location">
    <subcellularLocation>
        <location evidence="1">Cell membrane</location>
        <topology evidence="1">Multi-pass membrane protein</topology>
    </subcellularLocation>
</comment>
<keyword evidence="5 6" id="KW-0472">Membrane</keyword>
<proteinExistence type="predicted"/>
<evidence type="ECO:0000256" key="3">
    <source>
        <dbReference type="ARBA" id="ARBA00022692"/>
    </source>
</evidence>
<dbReference type="PANTHER" id="PTHR43738:SF2">
    <property type="entry name" value="ABC TRANSPORTER PERMEASE"/>
    <property type="match status" value="1"/>
</dbReference>
<feature type="transmembrane region" description="Helical" evidence="6">
    <location>
        <begin position="20"/>
        <end position="36"/>
    </location>
</feature>
<feature type="transmembrane region" description="Helical" evidence="6">
    <location>
        <begin position="295"/>
        <end position="314"/>
    </location>
</feature>
<feature type="transmembrane region" description="Helical" evidence="6">
    <location>
        <begin position="390"/>
        <end position="410"/>
    </location>
</feature>
<feature type="domain" description="ABC3 transporter permease C-terminal" evidence="7">
    <location>
        <begin position="295"/>
        <end position="410"/>
    </location>
</feature>
<protein>
    <submittedName>
        <fullName evidence="9">Peptide ABC transporter permease</fullName>
    </submittedName>
</protein>